<organism evidence="3 4">
    <name type="scientific">Desmophyllum pertusum</name>
    <dbReference type="NCBI Taxonomy" id="174260"/>
    <lineage>
        <taxon>Eukaryota</taxon>
        <taxon>Metazoa</taxon>
        <taxon>Cnidaria</taxon>
        <taxon>Anthozoa</taxon>
        <taxon>Hexacorallia</taxon>
        <taxon>Scleractinia</taxon>
        <taxon>Caryophylliina</taxon>
        <taxon>Caryophylliidae</taxon>
        <taxon>Desmophyllum</taxon>
    </lineage>
</organism>
<feature type="compositionally biased region" description="Basic and acidic residues" evidence="1">
    <location>
        <begin position="138"/>
        <end position="150"/>
    </location>
</feature>
<name>A0A9X0CUX3_9CNID</name>
<dbReference type="AlphaFoldDB" id="A0A9X0CUX3"/>
<feature type="domain" description="PH" evidence="2">
    <location>
        <begin position="21"/>
        <end position="121"/>
    </location>
</feature>
<sequence length="483" mass="53823">MDKVIEPFAQIGAQELLRINPSCQHGWVMYKDNARWLRKWSKLFMILHTGCLYLYKSSNDSNYCKAIPLTGYSVCDAQEVTKFAWTFKLIHGSYGGETLFFTVDSELFLENWKKAITEAKNTYCPSMSPPTLPTHCNLRRDPFNESKTTEPPRQPLASPLIPPPIRATVPGPGFPVQPPLRATVPGPHNKHQTAGPPEEFPVRPSALAPQSRPPTARLPVQPGYSVPGPHSKPQIRKPATLPRSCLERATTSASMIGRLSRSSSESSLTPNYVNVERQHEGRLISVHEGPQSRPPTTRLPVQPGYSVPAGPHSKPQIRKPAALPRPCPEPDTKSASMTRRLSRSSSESCLTTPNYVNVERQHEGRLSFVYEDSASSSRPSYKVGVSTLRKCQTLGRGAPDGQSSEEKHWEGSTKLRTSSEFILKYQQLGTYSIRLSEGGDGNRDRGYAIQPEGPWFNTIEGMLEHFTHNELPNFKGKLVYKTK</sequence>
<dbReference type="GO" id="GO:0017124">
    <property type="term" value="F:SH3 domain binding"/>
    <property type="evidence" value="ECO:0007669"/>
    <property type="project" value="TreeGrafter"/>
</dbReference>
<dbReference type="PANTHER" id="PTHR15126">
    <property type="entry name" value="SH3-BINDING"/>
    <property type="match status" value="1"/>
</dbReference>
<dbReference type="OrthoDB" id="10254483at2759"/>
<protein>
    <recommendedName>
        <fullName evidence="2">PH domain-containing protein</fullName>
    </recommendedName>
</protein>
<dbReference type="SUPFAM" id="SSF50729">
    <property type="entry name" value="PH domain-like"/>
    <property type="match status" value="1"/>
</dbReference>
<evidence type="ECO:0000313" key="4">
    <source>
        <dbReference type="Proteomes" id="UP001163046"/>
    </source>
</evidence>
<evidence type="ECO:0000256" key="1">
    <source>
        <dbReference type="SAM" id="MobiDB-lite"/>
    </source>
</evidence>
<feature type="compositionally biased region" description="Low complexity" evidence="1">
    <location>
        <begin position="334"/>
        <end position="348"/>
    </location>
</feature>
<dbReference type="PANTHER" id="PTHR15126:SF4">
    <property type="entry name" value="SH3 DOMAIN-BINDING PROTEIN 2"/>
    <property type="match status" value="1"/>
</dbReference>
<dbReference type="Gene3D" id="2.30.29.30">
    <property type="entry name" value="Pleckstrin-homology domain (PH domain)/Phosphotyrosine-binding domain (PTB)"/>
    <property type="match status" value="1"/>
</dbReference>
<accession>A0A9X0CUX3</accession>
<gene>
    <name evidence="3" type="ORF">OS493_001886</name>
</gene>
<dbReference type="EMBL" id="MU826826">
    <property type="protein sequence ID" value="KAJ7375148.1"/>
    <property type="molecule type" value="Genomic_DNA"/>
</dbReference>
<dbReference type="InterPro" id="IPR035848">
    <property type="entry name" value="SH3BP2"/>
</dbReference>
<keyword evidence="4" id="KW-1185">Reference proteome</keyword>
<dbReference type="PROSITE" id="PS50003">
    <property type="entry name" value="PH_DOMAIN"/>
    <property type="match status" value="1"/>
</dbReference>
<feature type="compositionally biased region" description="Low complexity" evidence="1">
    <location>
        <begin position="252"/>
        <end position="267"/>
    </location>
</feature>
<proteinExistence type="predicted"/>
<dbReference type="Pfam" id="PF00169">
    <property type="entry name" value="PH"/>
    <property type="match status" value="1"/>
</dbReference>
<dbReference type="GO" id="GO:0007165">
    <property type="term" value="P:signal transduction"/>
    <property type="evidence" value="ECO:0007669"/>
    <property type="project" value="InterPro"/>
</dbReference>
<feature type="region of interest" description="Disordered" evidence="1">
    <location>
        <begin position="252"/>
        <end position="271"/>
    </location>
</feature>
<reference evidence="3" key="1">
    <citation type="submission" date="2023-01" db="EMBL/GenBank/DDBJ databases">
        <title>Genome assembly of the deep-sea coral Lophelia pertusa.</title>
        <authorList>
            <person name="Herrera S."/>
            <person name="Cordes E."/>
        </authorList>
    </citation>
    <scope>NUCLEOTIDE SEQUENCE</scope>
    <source>
        <strain evidence="3">USNM1676648</strain>
        <tissue evidence="3">Polyp</tissue>
    </source>
</reference>
<dbReference type="SMART" id="SM00233">
    <property type="entry name" value="PH"/>
    <property type="match status" value="1"/>
</dbReference>
<dbReference type="InterPro" id="IPR001849">
    <property type="entry name" value="PH_domain"/>
</dbReference>
<evidence type="ECO:0000313" key="3">
    <source>
        <dbReference type="EMBL" id="KAJ7375148.1"/>
    </source>
</evidence>
<evidence type="ECO:0000259" key="2">
    <source>
        <dbReference type="PROSITE" id="PS50003"/>
    </source>
</evidence>
<feature type="region of interest" description="Disordered" evidence="1">
    <location>
        <begin position="283"/>
        <end position="349"/>
    </location>
</feature>
<comment type="caution">
    <text evidence="3">The sequence shown here is derived from an EMBL/GenBank/DDBJ whole genome shotgun (WGS) entry which is preliminary data.</text>
</comment>
<feature type="region of interest" description="Disordered" evidence="1">
    <location>
        <begin position="134"/>
        <end position="244"/>
    </location>
</feature>
<dbReference type="Proteomes" id="UP001163046">
    <property type="component" value="Unassembled WGS sequence"/>
</dbReference>
<dbReference type="InterPro" id="IPR011993">
    <property type="entry name" value="PH-like_dom_sf"/>
</dbReference>